<accession>A0ABN8LPI8</accession>
<dbReference type="SUPFAM" id="SSF51338">
    <property type="entry name" value="Composite domain of metallo-dependent hydrolases"/>
    <property type="match status" value="1"/>
</dbReference>
<protein>
    <recommendedName>
        <fullName evidence="2">Amidohydrolase-related domain-containing protein</fullName>
    </recommendedName>
</protein>
<sequence length="404" mass="43602">MTAEIAALICAQNVVFPHGECEEGPFHVIVNGGFIEAIDKCTGKCNEHLTCEFLTPGFIDIHNHGMGGADDVAEFWKNPGFTRAKLVQNGTTSFLATVVFSDHPLGSKMDSLLKILDSQVGCIDGKGAVLEGIHCEGPIITDLGAMPQSYNEMTCEEFEELLNKISNLKVMTISPHAEAAVSQSRIKCLLNRGVVPALGHDKQASEEEILAALSLSKIQQFHLTHLFNVCSFHHRSPGLVNFGLLDELPNLPKYKGIKTPTVEIIGDLAHVDATAVSLLLKSRDFQNIAFITDCVLEGVPGKTVNYGDKQIQVGASGCTLSVVGTNTLAGSCNTLLQTFHTLVNTFEVPIGKAVAMLSENPARIAKISHTGLIEVGKRADLLLFDKELNLLNTLVFGQVIFQQT</sequence>
<dbReference type="Pfam" id="PF01979">
    <property type="entry name" value="Amidohydro_1"/>
    <property type="match status" value="1"/>
</dbReference>
<dbReference type="Gene3D" id="2.30.40.10">
    <property type="entry name" value="Urease, subunit C, domain 1"/>
    <property type="match status" value="1"/>
</dbReference>
<keyword evidence="4" id="KW-1185">Reference proteome</keyword>
<comment type="caution">
    <text evidence="3">The sequence shown here is derived from an EMBL/GenBank/DDBJ whole genome shotgun (WGS) entry which is preliminary data.</text>
</comment>
<reference evidence="3 4" key="1">
    <citation type="submission" date="2022-05" db="EMBL/GenBank/DDBJ databases">
        <authorList>
            <consortium name="Genoscope - CEA"/>
            <person name="William W."/>
        </authorList>
    </citation>
    <scope>NUCLEOTIDE SEQUENCE [LARGE SCALE GENOMIC DNA]</scope>
</reference>
<organism evidence="3 4">
    <name type="scientific">Porites evermanni</name>
    <dbReference type="NCBI Taxonomy" id="104178"/>
    <lineage>
        <taxon>Eukaryota</taxon>
        <taxon>Metazoa</taxon>
        <taxon>Cnidaria</taxon>
        <taxon>Anthozoa</taxon>
        <taxon>Hexacorallia</taxon>
        <taxon>Scleractinia</taxon>
        <taxon>Fungiina</taxon>
        <taxon>Poritidae</taxon>
        <taxon>Porites</taxon>
    </lineage>
</organism>
<proteinExistence type="predicted"/>
<gene>
    <name evidence="3" type="ORF">PEVE_00024020</name>
</gene>
<dbReference type="PANTHER" id="PTHR11113">
    <property type="entry name" value="N-ACETYLGLUCOSAMINE-6-PHOSPHATE DEACETYLASE"/>
    <property type="match status" value="1"/>
</dbReference>
<dbReference type="SUPFAM" id="SSF51556">
    <property type="entry name" value="Metallo-dependent hydrolases"/>
    <property type="match status" value="1"/>
</dbReference>
<evidence type="ECO:0000256" key="1">
    <source>
        <dbReference type="ARBA" id="ARBA00022801"/>
    </source>
</evidence>
<name>A0ABN8LPI8_9CNID</name>
<dbReference type="EMBL" id="CALNXI010000032">
    <property type="protein sequence ID" value="CAH3015983.1"/>
    <property type="molecule type" value="Genomic_DNA"/>
</dbReference>
<feature type="domain" description="Amidohydrolase-related" evidence="2">
    <location>
        <begin position="53"/>
        <end position="395"/>
    </location>
</feature>
<evidence type="ECO:0000313" key="4">
    <source>
        <dbReference type="Proteomes" id="UP001159427"/>
    </source>
</evidence>
<dbReference type="InterPro" id="IPR011059">
    <property type="entry name" value="Metal-dep_hydrolase_composite"/>
</dbReference>
<dbReference type="InterPro" id="IPR006680">
    <property type="entry name" value="Amidohydro-rel"/>
</dbReference>
<evidence type="ECO:0000259" key="2">
    <source>
        <dbReference type="Pfam" id="PF01979"/>
    </source>
</evidence>
<dbReference type="Gene3D" id="3.20.20.140">
    <property type="entry name" value="Metal-dependent hydrolases"/>
    <property type="match status" value="1"/>
</dbReference>
<dbReference type="InterPro" id="IPR032466">
    <property type="entry name" value="Metal_Hydrolase"/>
</dbReference>
<evidence type="ECO:0000313" key="3">
    <source>
        <dbReference type="EMBL" id="CAH3015983.1"/>
    </source>
</evidence>
<dbReference type="Proteomes" id="UP001159427">
    <property type="component" value="Unassembled WGS sequence"/>
</dbReference>
<dbReference type="PANTHER" id="PTHR11113:SF15">
    <property type="entry name" value="N-ACETYLGLUCOSAMINE-6-PHOSPHATE DEACETYLASE-LIKE PROTEIN"/>
    <property type="match status" value="1"/>
</dbReference>
<keyword evidence="1" id="KW-0378">Hydrolase</keyword>